<reference evidence="1 2" key="1">
    <citation type="submission" date="2015-10" db="EMBL/GenBank/DDBJ databases">
        <title>Draft genome sequence of Streptomyces griseoruber DSM 40281, type strain for the species Streptomyces griseoruber.</title>
        <authorList>
            <person name="Ruckert C."/>
            <person name="Winkler A."/>
            <person name="Kalinowski J."/>
            <person name="Kampfer P."/>
            <person name="Glaeser S."/>
        </authorList>
    </citation>
    <scope>NUCLEOTIDE SEQUENCE [LARGE SCALE GENOMIC DNA]</scope>
    <source>
        <strain evidence="1 2">DSM 40281</strain>
    </source>
</reference>
<accession>A0A124I2W1</accession>
<evidence type="ECO:0000313" key="2">
    <source>
        <dbReference type="Proteomes" id="UP000052982"/>
    </source>
</evidence>
<evidence type="ECO:0000313" key="1">
    <source>
        <dbReference type="EMBL" id="KUN81821.1"/>
    </source>
</evidence>
<sequence>MGSVIFTAPPASAASSFCVHTTDAFDGGRACWKPNGDKLEGCDFVPAEGQYRQRGVLQLEEWRRVAAAVTASQ</sequence>
<protein>
    <submittedName>
        <fullName evidence="1">Uncharacterized protein</fullName>
    </submittedName>
</protein>
<organism evidence="1 2">
    <name type="scientific">Streptomyces griseoruber</name>
    <dbReference type="NCBI Taxonomy" id="1943"/>
    <lineage>
        <taxon>Bacteria</taxon>
        <taxon>Bacillati</taxon>
        <taxon>Actinomycetota</taxon>
        <taxon>Actinomycetes</taxon>
        <taxon>Kitasatosporales</taxon>
        <taxon>Streptomycetaceae</taxon>
        <taxon>Streptomyces</taxon>
    </lineage>
</organism>
<dbReference type="Proteomes" id="UP000052982">
    <property type="component" value="Unassembled WGS sequence"/>
</dbReference>
<dbReference type="EMBL" id="LMWW01000034">
    <property type="protein sequence ID" value="KUN81821.1"/>
    <property type="molecule type" value="Genomic_DNA"/>
</dbReference>
<keyword evidence="2" id="KW-1185">Reference proteome</keyword>
<comment type="caution">
    <text evidence="1">The sequence shown here is derived from an EMBL/GenBank/DDBJ whole genome shotgun (WGS) entry which is preliminary data.</text>
</comment>
<gene>
    <name evidence="1" type="ORF">AQJ64_21770</name>
</gene>
<name>A0A124I2W1_9ACTN</name>
<proteinExistence type="predicted"/>
<dbReference type="AlphaFoldDB" id="A0A124I2W1"/>